<evidence type="ECO:0000313" key="3">
    <source>
        <dbReference type="Proteomes" id="UP000500767"/>
    </source>
</evidence>
<reference evidence="2 3" key="1">
    <citation type="journal article" date="2014" name="World J. Microbiol. Biotechnol.">
        <title>Biodiversity and physiological characteristics of Antarctic and Arctic lichens-associated bacteria.</title>
        <authorList>
            <person name="Lee Y.M."/>
            <person name="Kim E.H."/>
            <person name="Lee H.K."/>
            <person name="Hong S.G."/>
        </authorList>
    </citation>
    <scope>NUCLEOTIDE SEQUENCE [LARGE SCALE GENOMIC DNA]</scope>
    <source>
        <strain evidence="2 3">PAMC 26569</strain>
    </source>
</reference>
<dbReference type="Proteomes" id="UP000500767">
    <property type="component" value="Chromosome"/>
</dbReference>
<sequence length="110" mass="12553">MTDMAETEDDARERRLRRLIGRLPARVGRWIEWLRRPANLVVRIPAGLLLIAGGFLAILPVFGLWMLPLGIVLLAEDIPWLKRATGRSLAWIERRHPTWLGPAEADGNQR</sequence>
<keyword evidence="1" id="KW-0812">Transmembrane</keyword>
<feature type="transmembrane region" description="Helical" evidence="1">
    <location>
        <begin position="46"/>
        <end position="75"/>
    </location>
</feature>
<keyword evidence="1" id="KW-0472">Membrane</keyword>
<dbReference type="AlphaFoldDB" id="A0A6M8HS16"/>
<evidence type="ECO:0008006" key="4">
    <source>
        <dbReference type="Google" id="ProtNLM"/>
    </source>
</evidence>
<proteinExistence type="predicted"/>
<keyword evidence="3" id="KW-1185">Reference proteome</keyword>
<dbReference type="EMBL" id="CP053708">
    <property type="protein sequence ID" value="QKE91037.1"/>
    <property type="molecule type" value="Genomic_DNA"/>
</dbReference>
<evidence type="ECO:0000256" key="1">
    <source>
        <dbReference type="SAM" id="Phobius"/>
    </source>
</evidence>
<keyword evidence="1" id="KW-1133">Transmembrane helix</keyword>
<gene>
    <name evidence="2" type="ORF">HN018_14170</name>
</gene>
<accession>A0A6M8HS16</accession>
<protein>
    <recommendedName>
        <fullName evidence="4">Transmembrane protein</fullName>
    </recommendedName>
</protein>
<evidence type="ECO:0000313" key="2">
    <source>
        <dbReference type="EMBL" id="QKE91037.1"/>
    </source>
</evidence>
<name>A0A6M8HS16_9PROT</name>
<organism evidence="2 3">
    <name type="scientific">Lichenicola cladoniae</name>
    <dbReference type="NCBI Taxonomy" id="1484109"/>
    <lineage>
        <taxon>Bacteria</taxon>
        <taxon>Pseudomonadati</taxon>
        <taxon>Pseudomonadota</taxon>
        <taxon>Alphaproteobacteria</taxon>
        <taxon>Acetobacterales</taxon>
        <taxon>Acetobacteraceae</taxon>
        <taxon>Lichenicola</taxon>
    </lineage>
</organism>
<dbReference type="KEGG" id="lck:HN018_14170"/>